<name>A0A803QW23_CANSA</name>
<dbReference type="Gramene" id="novel_model_2094_5bd9a17a">
    <property type="protein sequence ID" value="cds.novel_model_2094_5bd9a17a"/>
    <property type="gene ID" value="novel_gene_1142_5bd9a17a"/>
</dbReference>
<dbReference type="GeneID" id="115702628"/>
<dbReference type="PANTHER" id="PTHR34046:SF7">
    <property type="entry name" value="DUF740 FAMILY PROTEIN"/>
    <property type="match status" value="1"/>
</dbReference>
<dbReference type="KEGG" id="csav:115702628"/>
<gene>
    <name evidence="2" type="primary">LOC115702628</name>
</gene>
<dbReference type="EnsemblPlants" id="novel_model_2094_5bd9a17a">
    <property type="protein sequence ID" value="cds.novel_model_2094_5bd9a17a"/>
    <property type="gene ID" value="novel_gene_1142_5bd9a17a"/>
</dbReference>
<feature type="compositionally biased region" description="Polar residues" evidence="1">
    <location>
        <begin position="103"/>
        <end position="113"/>
    </location>
</feature>
<feature type="region of interest" description="Disordered" evidence="1">
    <location>
        <begin position="1"/>
        <end position="40"/>
    </location>
</feature>
<protein>
    <submittedName>
        <fullName evidence="2">Uncharacterized protein</fullName>
    </submittedName>
</protein>
<dbReference type="AlphaFoldDB" id="A0A803QW23"/>
<evidence type="ECO:0000256" key="1">
    <source>
        <dbReference type="SAM" id="MobiDB-lite"/>
    </source>
</evidence>
<dbReference type="OMA" id="GRCKKHP"/>
<organism evidence="2 3">
    <name type="scientific">Cannabis sativa</name>
    <name type="common">Hemp</name>
    <name type="synonym">Marijuana</name>
    <dbReference type="NCBI Taxonomy" id="3483"/>
    <lineage>
        <taxon>Eukaryota</taxon>
        <taxon>Viridiplantae</taxon>
        <taxon>Streptophyta</taxon>
        <taxon>Embryophyta</taxon>
        <taxon>Tracheophyta</taxon>
        <taxon>Spermatophyta</taxon>
        <taxon>Magnoliopsida</taxon>
        <taxon>eudicotyledons</taxon>
        <taxon>Gunneridae</taxon>
        <taxon>Pentapetalae</taxon>
        <taxon>rosids</taxon>
        <taxon>fabids</taxon>
        <taxon>Rosales</taxon>
        <taxon>Cannabaceae</taxon>
        <taxon>Cannabis</taxon>
    </lineage>
</organism>
<reference evidence="2" key="1">
    <citation type="submission" date="2018-11" db="EMBL/GenBank/DDBJ databases">
        <authorList>
            <person name="Grassa J C."/>
        </authorList>
    </citation>
    <scope>NUCLEOTIDE SEQUENCE [LARGE SCALE GENOMIC DNA]</scope>
</reference>
<evidence type="ECO:0000313" key="3">
    <source>
        <dbReference type="Proteomes" id="UP000596661"/>
    </source>
</evidence>
<feature type="compositionally biased region" description="Low complexity" evidence="1">
    <location>
        <begin position="59"/>
        <end position="86"/>
    </location>
</feature>
<keyword evidence="3" id="KW-1185">Reference proteome</keyword>
<dbReference type="EMBL" id="UZAU01000070">
    <property type="status" value="NOT_ANNOTATED_CDS"/>
    <property type="molecule type" value="Genomic_DNA"/>
</dbReference>
<feature type="region of interest" description="Disordered" evidence="1">
    <location>
        <begin position="167"/>
        <end position="201"/>
    </location>
</feature>
<reference evidence="2" key="2">
    <citation type="submission" date="2021-03" db="UniProtKB">
        <authorList>
            <consortium name="EnsemblPlants"/>
        </authorList>
    </citation>
    <scope>IDENTIFICATION</scope>
</reference>
<feature type="compositionally biased region" description="Acidic residues" evidence="1">
    <location>
        <begin position="87"/>
        <end position="98"/>
    </location>
</feature>
<feature type="region of interest" description="Disordered" evidence="1">
    <location>
        <begin position="55"/>
        <end position="113"/>
    </location>
</feature>
<sequence>MENILRRSKDAILGNLRGRRSKTTVDGRCKKHPKHQQSPGVCSLCLSEKLSQINHMNPTSSSRRTSTTTGFGSASSTTSSLSSYYSSEDDDDDDDEDSQCSSPMQNCSTTKNNNYVLKKSRSLAFVSRNKEVRSSNVATTHDHHDDEKRGFWSKLIQYPKVINYNKKPSMSSSHRDHQAQAPKFMHSRTVGERSSLHQMVY</sequence>
<evidence type="ECO:0000313" key="2">
    <source>
        <dbReference type="EnsemblPlants" id="cds.novel_model_2094_5bd9a17a"/>
    </source>
</evidence>
<dbReference type="RefSeq" id="XP_030485910.1">
    <property type="nucleotide sequence ID" value="XM_030630050.2"/>
</dbReference>
<proteinExistence type="predicted"/>
<dbReference type="PANTHER" id="PTHR34046">
    <property type="entry name" value="OS06G0218800 PROTEIN"/>
    <property type="match status" value="1"/>
</dbReference>
<dbReference type="OrthoDB" id="688136at2759"/>
<accession>A0A803QW23</accession>
<feature type="compositionally biased region" description="Basic and acidic residues" evidence="1">
    <location>
        <begin position="1"/>
        <end position="10"/>
    </location>
</feature>
<dbReference type="Proteomes" id="UP000596661">
    <property type="component" value="Chromosome 1"/>
</dbReference>